<feature type="compositionally biased region" description="Basic and acidic residues" evidence="1">
    <location>
        <begin position="261"/>
        <end position="273"/>
    </location>
</feature>
<proteinExistence type="predicted"/>
<protein>
    <recommendedName>
        <fullName evidence="4">Cell surface protein</fullName>
    </recommendedName>
</protein>
<keyword evidence="3" id="KW-1185">Reference proteome</keyword>
<feature type="compositionally biased region" description="Low complexity" evidence="1">
    <location>
        <begin position="199"/>
        <end position="218"/>
    </location>
</feature>
<name>A0AA40K4A7_9PEZI</name>
<feature type="compositionally biased region" description="Polar residues" evidence="1">
    <location>
        <begin position="276"/>
        <end position="291"/>
    </location>
</feature>
<evidence type="ECO:0008006" key="4">
    <source>
        <dbReference type="Google" id="ProtNLM"/>
    </source>
</evidence>
<feature type="compositionally biased region" description="Basic and acidic residues" evidence="1">
    <location>
        <begin position="39"/>
        <end position="48"/>
    </location>
</feature>
<dbReference type="EMBL" id="JAUKTV010000002">
    <property type="protein sequence ID" value="KAK0745411.1"/>
    <property type="molecule type" value="Genomic_DNA"/>
</dbReference>
<feature type="region of interest" description="Disordered" evidence="1">
    <location>
        <begin position="1"/>
        <end position="340"/>
    </location>
</feature>
<organism evidence="2 3">
    <name type="scientific">Apiosordaria backusii</name>
    <dbReference type="NCBI Taxonomy" id="314023"/>
    <lineage>
        <taxon>Eukaryota</taxon>
        <taxon>Fungi</taxon>
        <taxon>Dikarya</taxon>
        <taxon>Ascomycota</taxon>
        <taxon>Pezizomycotina</taxon>
        <taxon>Sordariomycetes</taxon>
        <taxon>Sordariomycetidae</taxon>
        <taxon>Sordariales</taxon>
        <taxon>Lasiosphaeriaceae</taxon>
        <taxon>Apiosordaria</taxon>
    </lineage>
</organism>
<evidence type="ECO:0000313" key="3">
    <source>
        <dbReference type="Proteomes" id="UP001172159"/>
    </source>
</evidence>
<feature type="compositionally biased region" description="Gly residues" evidence="1">
    <location>
        <begin position="181"/>
        <end position="190"/>
    </location>
</feature>
<sequence length="340" mass="34751">MSSIVNKIKEVVHSDKSHHGAPEGTSGPHNSRVANAADPRVDSDRDGSHTAGRTTGTTGVGRTAGHGEFGSGGYGTGTSEGISGPHNSRVANTLDPRVDSDRDGSRTAGNTGHTTGAGFGNTGHTTGTGFGNAGRTAGTTEGLHGPHNSRVANTLDPRVDSDRDGSNTLGSSGTGTHTTAGFGGNTGIGSGNTRRMNAGTGKTGMTGTHGDPTGTHGPHNSRIANAADPRVDSDRDGRGAIHSGPGPARNTAGPHSSDMANKLDPRVDSDLDGSKTVGQNRTYQSGTNTAISRDPTDAAQVPPSVLRKHLGDPVVEHDDHHHHRERRNSVKSHQEAFSGI</sequence>
<feature type="compositionally biased region" description="Basic and acidic residues" evidence="1">
    <location>
        <begin position="96"/>
        <end position="105"/>
    </location>
</feature>
<feature type="compositionally biased region" description="Basic residues" evidence="1">
    <location>
        <begin position="320"/>
        <end position="330"/>
    </location>
</feature>
<feature type="compositionally biased region" description="Basic and acidic residues" evidence="1">
    <location>
        <begin position="309"/>
        <end position="319"/>
    </location>
</feature>
<accession>A0AA40K4A7</accession>
<reference evidence="2" key="1">
    <citation type="submission" date="2023-06" db="EMBL/GenBank/DDBJ databases">
        <title>Genome-scale phylogeny and comparative genomics of the fungal order Sordariales.</title>
        <authorList>
            <consortium name="Lawrence Berkeley National Laboratory"/>
            <person name="Hensen N."/>
            <person name="Bonometti L."/>
            <person name="Westerberg I."/>
            <person name="Brannstrom I.O."/>
            <person name="Guillou S."/>
            <person name="Cros-Aarteil S."/>
            <person name="Calhoun S."/>
            <person name="Haridas S."/>
            <person name="Kuo A."/>
            <person name="Mondo S."/>
            <person name="Pangilinan J."/>
            <person name="Riley R."/>
            <person name="Labutti K."/>
            <person name="Andreopoulos B."/>
            <person name="Lipzen A."/>
            <person name="Chen C."/>
            <person name="Yanf M."/>
            <person name="Daum C."/>
            <person name="Ng V."/>
            <person name="Clum A."/>
            <person name="Steindorff A."/>
            <person name="Ohm R."/>
            <person name="Martin F."/>
            <person name="Silar P."/>
            <person name="Natvig D."/>
            <person name="Lalanne C."/>
            <person name="Gautier V."/>
            <person name="Ament-Velasquez S.L."/>
            <person name="Kruys A."/>
            <person name="Hutchinson M.I."/>
            <person name="Powell A.J."/>
            <person name="Barry K."/>
            <person name="Miller A.N."/>
            <person name="Grigoriev I.V."/>
            <person name="Debuchy R."/>
            <person name="Gladieux P."/>
            <person name="Thoren M.H."/>
            <person name="Johannesson H."/>
        </authorList>
    </citation>
    <scope>NUCLEOTIDE SEQUENCE</scope>
    <source>
        <strain evidence="2">CBS 540.89</strain>
    </source>
</reference>
<dbReference type="PANTHER" id="PTHR39606:SF1">
    <property type="entry name" value="CELL SURFACE PROTEIN"/>
    <property type="match status" value="1"/>
</dbReference>
<comment type="caution">
    <text evidence="2">The sequence shown here is derived from an EMBL/GenBank/DDBJ whole genome shotgun (WGS) entry which is preliminary data.</text>
</comment>
<feature type="compositionally biased region" description="Gly residues" evidence="1">
    <location>
        <begin position="58"/>
        <end position="78"/>
    </location>
</feature>
<evidence type="ECO:0000256" key="1">
    <source>
        <dbReference type="SAM" id="MobiDB-lite"/>
    </source>
</evidence>
<dbReference type="AlphaFoldDB" id="A0AA40K4A7"/>
<dbReference type="PANTHER" id="PTHR39606">
    <property type="entry name" value="SURFACE PROTEIN, PUTATIVE-RELATED"/>
    <property type="match status" value="1"/>
</dbReference>
<evidence type="ECO:0000313" key="2">
    <source>
        <dbReference type="EMBL" id="KAK0745411.1"/>
    </source>
</evidence>
<feature type="compositionally biased region" description="Basic and acidic residues" evidence="1">
    <location>
        <begin position="7"/>
        <end position="21"/>
    </location>
</feature>
<dbReference type="Proteomes" id="UP001172159">
    <property type="component" value="Unassembled WGS sequence"/>
</dbReference>
<feature type="compositionally biased region" description="Basic and acidic residues" evidence="1">
    <location>
        <begin position="229"/>
        <end position="239"/>
    </location>
</feature>
<gene>
    <name evidence="2" type="ORF">B0T21DRAFT_408430</name>
</gene>
<feature type="compositionally biased region" description="Low complexity" evidence="1">
    <location>
        <begin position="166"/>
        <end position="180"/>
    </location>
</feature>
<feature type="compositionally biased region" description="Gly residues" evidence="1">
    <location>
        <begin position="115"/>
        <end position="132"/>
    </location>
</feature>